<reference evidence="4" key="1">
    <citation type="submission" date="2016-10" db="EMBL/GenBank/DDBJ databases">
        <authorList>
            <person name="Varghese N."/>
            <person name="Submissions S."/>
        </authorList>
    </citation>
    <scope>NUCLEOTIDE SEQUENCE [LARGE SCALE GENOMIC DNA]</scope>
    <source>
        <strain evidence="4">DSM 44260</strain>
    </source>
</reference>
<feature type="compositionally biased region" description="Basic and acidic residues" evidence="1">
    <location>
        <begin position="51"/>
        <end position="66"/>
    </location>
</feature>
<name>A0A1H9M990_9PSEU</name>
<keyword evidence="4" id="KW-1185">Reference proteome</keyword>
<organism evidence="3 4">
    <name type="scientific">Actinokineospora terrae</name>
    <dbReference type="NCBI Taxonomy" id="155974"/>
    <lineage>
        <taxon>Bacteria</taxon>
        <taxon>Bacillati</taxon>
        <taxon>Actinomycetota</taxon>
        <taxon>Actinomycetes</taxon>
        <taxon>Pseudonocardiales</taxon>
        <taxon>Pseudonocardiaceae</taxon>
        <taxon>Actinokineospora</taxon>
    </lineage>
</organism>
<evidence type="ECO:0008006" key="5">
    <source>
        <dbReference type="Google" id="ProtNLM"/>
    </source>
</evidence>
<protein>
    <recommendedName>
        <fullName evidence="5">DUF3558 domain-containing protein</fullName>
    </recommendedName>
</protein>
<dbReference type="AlphaFoldDB" id="A0A1H9M990"/>
<keyword evidence="2" id="KW-0732">Signal</keyword>
<evidence type="ECO:0000313" key="4">
    <source>
        <dbReference type="Proteomes" id="UP000199051"/>
    </source>
</evidence>
<dbReference type="STRING" id="155974.SAMN04487818_10231"/>
<accession>A0A1H9M990</accession>
<proteinExistence type="predicted"/>
<feature type="region of interest" description="Disordered" evidence="1">
    <location>
        <begin position="27"/>
        <end position="96"/>
    </location>
</feature>
<dbReference type="RefSeq" id="WP_177215421.1">
    <property type="nucleotide sequence ID" value="NZ_FOGI01000002.1"/>
</dbReference>
<gene>
    <name evidence="3" type="ORF">SAMN04487818_10231</name>
</gene>
<dbReference type="Proteomes" id="UP000199051">
    <property type="component" value="Unassembled WGS sequence"/>
</dbReference>
<feature type="signal peptide" evidence="2">
    <location>
        <begin position="1"/>
        <end position="24"/>
    </location>
</feature>
<evidence type="ECO:0000256" key="2">
    <source>
        <dbReference type="SAM" id="SignalP"/>
    </source>
</evidence>
<sequence>MAPRTTLAAIISGTLILTATTACTDTSTADRVGGPVGSGVTGPPHTSPGRQVRDQDGARDGVEQRRGGRAPGAIVLGDLDRPRDARQVGAPFDPCSVTWQDFPPAVRPTDGKPHPPALRSPGKDDPFDVRCAFDGVGTIRIPTDGAAGGPVGGYFLTSVVWGTRLNADPAARAGSVAKTWSGKPGLQARVDDAKSGPGCVGLARLAHGVAGVSVTNGLFPGVDPCAVVDSVLTAITARTP</sequence>
<dbReference type="PROSITE" id="PS51257">
    <property type="entry name" value="PROKAR_LIPOPROTEIN"/>
    <property type="match status" value="1"/>
</dbReference>
<evidence type="ECO:0000256" key="1">
    <source>
        <dbReference type="SAM" id="MobiDB-lite"/>
    </source>
</evidence>
<evidence type="ECO:0000313" key="3">
    <source>
        <dbReference type="EMBL" id="SER20141.1"/>
    </source>
</evidence>
<dbReference type="EMBL" id="FOGI01000002">
    <property type="protein sequence ID" value="SER20141.1"/>
    <property type="molecule type" value="Genomic_DNA"/>
</dbReference>
<feature type="chain" id="PRO_5011663496" description="DUF3558 domain-containing protein" evidence="2">
    <location>
        <begin position="25"/>
        <end position="240"/>
    </location>
</feature>